<proteinExistence type="predicted"/>
<keyword evidence="4" id="KW-1185">Reference proteome</keyword>
<evidence type="ECO:0000313" key="3">
    <source>
        <dbReference type="EMBL" id="KAF9954586.1"/>
    </source>
</evidence>
<feature type="region of interest" description="Disordered" evidence="1">
    <location>
        <begin position="441"/>
        <end position="480"/>
    </location>
</feature>
<reference evidence="3" key="1">
    <citation type="journal article" date="2020" name="Fungal Divers.">
        <title>Resolving the Mortierellaceae phylogeny through synthesis of multi-gene phylogenetics and phylogenomics.</title>
        <authorList>
            <person name="Vandepol N."/>
            <person name="Liber J."/>
            <person name="Desiro A."/>
            <person name="Na H."/>
            <person name="Kennedy M."/>
            <person name="Barry K."/>
            <person name="Grigoriev I.V."/>
            <person name="Miller A.N."/>
            <person name="O'Donnell K."/>
            <person name="Stajich J.E."/>
            <person name="Bonito G."/>
        </authorList>
    </citation>
    <scope>NUCLEOTIDE SEQUENCE</scope>
    <source>
        <strain evidence="3">CK1249</strain>
    </source>
</reference>
<dbReference type="EMBL" id="JAAAHY010000959">
    <property type="protein sequence ID" value="KAF9954586.1"/>
    <property type="molecule type" value="Genomic_DNA"/>
</dbReference>
<feature type="transmembrane region" description="Helical" evidence="2">
    <location>
        <begin position="178"/>
        <end position="197"/>
    </location>
</feature>
<feature type="transmembrane region" description="Helical" evidence="2">
    <location>
        <begin position="12"/>
        <end position="28"/>
    </location>
</feature>
<feature type="compositionally biased region" description="Basic residues" evidence="1">
    <location>
        <begin position="467"/>
        <end position="480"/>
    </location>
</feature>
<feature type="transmembrane region" description="Helical" evidence="2">
    <location>
        <begin position="49"/>
        <end position="67"/>
    </location>
</feature>
<dbReference type="Proteomes" id="UP000738359">
    <property type="component" value="Unassembled WGS sequence"/>
</dbReference>
<keyword evidence="2" id="KW-0812">Transmembrane</keyword>
<sequence>MTHLSDLSYIQRSVSTSWFYGWFLVYVFRWDRFEALRLRRLMRFELRSVVTLLVLISLALQLAYDIGSARLKYLEGFWVNPRTKEIQSKPAQHWNEKDTLHVEPLYYTLAFCLAFENCVFFLLQAFWSYISKSVTKSSFMSSFEFKVNITVSCFVLVLFPTAQFLFRNDFLYREAIPQIIFSALMFITGILGLRTHFRLVALIKNARAIMNETTINVVHKLEYFRDMNTILTFSFFACALSLGVTAADGLMPHPVISGNKLVSDILITNLNFFSFIIWVTLTLIFYPRKTGVCSPFGSSNQSLPQKAGTREAHLPRFNDIRPHDEAPYRKVTDIEDSPGHELYVIDSDTTMTPHAPRYRHHRSLSSQSRHDTSPVAPTPPPAAVVSPLTRSSTSGSKPALETRTLYYHEALLKAQQEQQQDQANQHYPQAARAKNNTIVIEQTTLPATVPTGADSLPQRSFSQNSHHGQHHRQPHRSTSQ</sequence>
<feature type="transmembrane region" description="Helical" evidence="2">
    <location>
        <begin position="229"/>
        <end position="247"/>
    </location>
</feature>
<keyword evidence="2" id="KW-1133">Transmembrane helix</keyword>
<organism evidence="3 4">
    <name type="scientific">Mortierella alpina</name>
    <name type="common">Oleaginous fungus</name>
    <name type="synonym">Mortierella renispora</name>
    <dbReference type="NCBI Taxonomy" id="64518"/>
    <lineage>
        <taxon>Eukaryota</taxon>
        <taxon>Fungi</taxon>
        <taxon>Fungi incertae sedis</taxon>
        <taxon>Mucoromycota</taxon>
        <taxon>Mortierellomycotina</taxon>
        <taxon>Mortierellomycetes</taxon>
        <taxon>Mortierellales</taxon>
        <taxon>Mortierellaceae</taxon>
        <taxon>Mortierella</taxon>
    </lineage>
</organism>
<feature type="compositionally biased region" description="Polar residues" evidence="1">
    <location>
        <begin position="457"/>
        <end position="466"/>
    </location>
</feature>
<dbReference type="AlphaFoldDB" id="A0A9P6J292"/>
<feature type="transmembrane region" description="Helical" evidence="2">
    <location>
        <begin position="105"/>
        <end position="127"/>
    </location>
</feature>
<feature type="non-terminal residue" evidence="3">
    <location>
        <position position="1"/>
    </location>
</feature>
<feature type="transmembrane region" description="Helical" evidence="2">
    <location>
        <begin position="147"/>
        <end position="166"/>
    </location>
</feature>
<gene>
    <name evidence="3" type="ORF">BGZ70_010511</name>
</gene>
<accession>A0A9P6J292</accession>
<feature type="transmembrane region" description="Helical" evidence="2">
    <location>
        <begin position="267"/>
        <end position="286"/>
    </location>
</feature>
<name>A0A9P6J292_MORAP</name>
<comment type="caution">
    <text evidence="3">The sequence shown here is derived from an EMBL/GenBank/DDBJ whole genome shotgun (WGS) entry which is preliminary data.</text>
</comment>
<evidence type="ECO:0000313" key="4">
    <source>
        <dbReference type="Proteomes" id="UP000738359"/>
    </source>
</evidence>
<dbReference type="OrthoDB" id="2384193at2759"/>
<protein>
    <submittedName>
        <fullName evidence="3">Uncharacterized protein</fullName>
    </submittedName>
</protein>
<evidence type="ECO:0000256" key="2">
    <source>
        <dbReference type="SAM" id="Phobius"/>
    </source>
</evidence>
<keyword evidence="2" id="KW-0472">Membrane</keyword>
<evidence type="ECO:0000256" key="1">
    <source>
        <dbReference type="SAM" id="MobiDB-lite"/>
    </source>
</evidence>
<feature type="region of interest" description="Disordered" evidence="1">
    <location>
        <begin position="349"/>
        <end position="399"/>
    </location>
</feature>